<dbReference type="CDD" id="cd00093">
    <property type="entry name" value="HTH_XRE"/>
    <property type="match status" value="1"/>
</dbReference>
<evidence type="ECO:0000313" key="3">
    <source>
        <dbReference type="Proteomes" id="UP000271624"/>
    </source>
</evidence>
<dbReference type="Gene3D" id="1.10.260.40">
    <property type="entry name" value="lambda repressor-like DNA-binding domains"/>
    <property type="match status" value="1"/>
</dbReference>
<dbReference type="InterPro" id="IPR010982">
    <property type="entry name" value="Lambda_DNA-bd_dom_sf"/>
</dbReference>
<comment type="caution">
    <text evidence="2">The sequence shown here is derived from an EMBL/GenBank/DDBJ whole genome shotgun (WGS) entry which is preliminary data.</text>
</comment>
<dbReference type="GO" id="GO:0003677">
    <property type="term" value="F:DNA binding"/>
    <property type="evidence" value="ECO:0007669"/>
    <property type="project" value="InterPro"/>
</dbReference>
<dbReference type="SUPFAM" id="SSF47413">
    <property type="entry name" value="lambda repressor-like DNA-binding domains"/>
    <property type="match status" value="1"/>
</dbReference>
<dbReference type="AlphaFoldDB" id="A0A433UN02"/>
<name>A0A433UN02_9CYAN</name>
<gene>
    <name evidence="2" type="ORF">DSM106972_090950</name>
</gene>
<dbReference type="SMART" id="SM00530">
    <property type="entry name" value="HTH_XRE"/>
    <property type="match status" value="1"/>
</dbReference>
<dbReference type="Proteomes" id="UP000271624">
    <property type="component" value="Unassembled WGS sequence"/>
</dbReference>
<reference evidence="2" key="2">
    <citation type="journal article" date="2019" name="Genome Biol. Evol.">
        <title>Day and night: Metabolic profiles and evolutionary relationships of six axenic non-marine cyanobacteria.</title>
        <authorList>
            <person name="Will S.E."/>
            <person name="Henke P."/>
            <person name="Boedeker C."/>
            <person name="Huang S."/>
            <person name="Brinkmann H."/>
            <person name="Rohde M."/>
            <person name="Jarek M."/>
            <person name="Friedl T."/>
            <person name="Seufert S."/>
            <person name="Schumacher M."/>
            <person name="Overmann J."/>
            <person name="Neumann-Schaal M."/>
            <person name="Petersen J."/>
        </authorList>
    </citation>
    <scope>NUCLEOTIDE SEQUENCE [LARGE SCALE GENOMIC DNA]</scope>
    <source>
        <strain evidence="2">PCC 7102</strain>
    </source>
</reference>
<protein>
    <recommendedName>
        <fullName evidence="1">HTH cro/C1-type domain-containing protein</fullName>
    </recommendedName>
</protein>
<feature type="domain" description="HTH cro/C1-type" evidence="1">
    <location>
        <begin position="68"/>
        <end position="121"/>
    </location>
</feature>
<dbReference type="EMBL" id="RSCL01000043">
    <property type="protein sequence ID" value="RUS95218.1"/>
    <property type="molecule type" value="Genomic_DNA"/>
</dbReference>
<evidence type="ECO:0000313" key="2">
    <source>
        <dbReference type="EMBL" id="RUS95218.1"/>
    </source>
</evidence>
<sequence>MNETIITARMHKDGTVVEVLADGSEKPFPKQPVRSMTEEEIYEKALSDPDAQPLTDTDLKRMRRISRVKIIRRALQLTQEEFAARYHIPLGTLRDWEQGRSEPDQTAQAYLKVIAANPEAIYQALQFTPH</sequence>
<reference evidence="2" key="1">
    <citation type="submission" date="2018-12" db="EMBL/GenBank/DDBJ databases">
        <authorList>
            <person name="Will S."/>
            <person name="Neumann-Schaal M."/>
            <person name="Henke P."/>
        </authorList>
    </citation>
    <scope>NUCLEOTIDE SEQUENCE</scope>
    <source>
        <strain evidence="2">PCC 7102</strain>
    </source>
</reference>
<keyword evidence="3" id="KW-1185">Reference proteome</keyword>
<organism evidence="2 3">
    <name type="scientific">Dulcicalothrix desertica PCC 7102</name>
    <dbReference type="NCBI Taxonomy" id="232991"/>
    <lineage>
        <taxon>Bacteria</taxon>
        <taxon>Bacillati</taxon>
        <taxon>Cyanobacteriota</taxon>
        <taxon>Cyanophyceae</taxon>
        <taxon>Nostocales</taxon>
        <taxon>Calotrichaceae</taxon>
        <taxon>Dulcicalothrix</taxon>
    </lineage>
</organism>
<dbReference type="InterPro" id="IPR001387">
    <property type="entry name" value="Cro/C1-type_HTH"/>
</dbReference>
<dbReference type="Pfam" id="PF01381">
    <property type="entry name" value="HTH_3"/>
    <property type="match status" value="1"/>
</dbReference>
<accession>A0A433UN02</accession>
<evidence type="ECO:0000259" key="1">
    <source>
        <dbReference type="PROSITE" id="PS50943"/>
    </source>
</evidence>
<proteinExistence type="predicted"/>
<dbReference type="PROSITE" id="PS50943">
    <property type="entry name" value="HTH_CROC1"/>
    <property type="match status" value="1"/>
</dbReference>